<reference evidence="2 3" key="2">
    <citation type="submission" date="2018-11" db="EMBL/GenBank/DDBJ databases">
        <authorList>
            <consortium name="Pathogen Informatics"/>
        </authorList>
    </citation>
    <scope>NUCLEOTIDE SEQUENCE [LARGE SCALE GENOMIC DNA]</scope>
</reference>
<feature type="transmembrane region" description="Helical" evidence="1">
    <location>
        <begin position="6"/>
        <end position="27"/>
    </location>
</feature>
<dbReference type="EMBL" id="UYRT01022459">
    <property type="protein sequence ID" value="VDK60598.1"/>
    <property type="molecule type" value="Genomic_DNA"/>
</dbReference>
<keyword evidence="1" id="KW-1133">Transmembrane helix</keyword>
<organism evidence="4">
    <name type="scientific">Gongylonema pulchrum</name>
    <dbReference type="NCBI Taxonomy" id="637853"/>
    <lineage>
        <taxon>Eukaryota</taxon>
        <taxon>Metazoa</taxon>
        <taxon>Ecdysozoa</taxon>
        <taxon>Nematoda</taxon>
        <taxon>Chromadorea</taxon>
        <taxon>Rhabditida</taxon>
        <taxon>Spirurina</taxon>
        <taxon>Spiruromorpha</taxon>
        <taxon>Spiruroidea</taxon>
        <taxon>Gongylonematidae</taxon>
        <taxon>Gongylonema</taxon>
    </lineage>
</organism>
<keyword evidence="1" id="KW-0812">Transmembrane</keyword>
<evidence type="ECO:0000256" key="1">
    <source>
        <dbReference type="SAM" id="Phobius"/>
    </source>
</evidence>
<evidence type="ECO:0000313" key="3">
    <source>
        <dbReference type="Proteomes" id="UP000271098"/>
    </source>
</evidence>
<dbReference type="WBParaSite" id="GPUH_0000805301-mRNA-1">
    <property type="protein sequence ID" value="GPUH_0000805301-mRNA-1"/>
    <property type="gene ID" value="GPUH_0000805301"/>
</dbReference>
<accession>A0A183DH53</accession>
<dbReference type="AlphaFoldDB" id="A0A183DH53"/>
<reference evidence="4" key="1">
    <citation type="submission" date="2016-06" db="UniProtKB">
        <authorList>
            <consortium name="WormBaseParasite"/>
        </authorList>
    </citation>
    <scope>IDENTIFICATION</scope>
</reference>
<sequence>MGGWQWGMRVTPFLGALSVMLIALVMYEPKRGEAEKADGATAVVDTLETTYWEDIKAICKMSLCFQSFSETN</sequence>
<proteinExistence type="predicted"/>
<name>A0A183DH53_9BILA</name>
<protein>
    <submittedName>
        <fullName evidence="4">MFS domain-containing protein</fullName>
    </submittedName>
</protein>
<dbReference type="OrthoDB" id="6770063at2759"/>
<gene>
    <name evidence="2" type="ORF">GPUH_LOCUS8044</name>
</gene>
<keyword evidence="3" id="KW-1185">Reference proteome</keyword>
<dbReference type="Proteomes" id="UP000271098">
    <property type="component" value="Unassembled WGS sequence"/>
</dbReference>
<evidence type="ECO:0000313" key="2">
    <source>
        <dbReference type="EMBL" id="VDK60598.1"/>
    </source>
</evidence>
<keyword evidence="1" id="KW-0472">Membrane</keyword>
<evidence type="ECO:0000313" key="4">
    <source>
        <dbReference type="WBParaSite" id="GPUH_0000805301-mRNA-1"/>
    </source>
</evidence>